<proteinExistence type="predicted"/>
<dbReference type="STRING" id="1045774.SAMN05421872_105107"/>
<gene>
    <name evidence="1" type="ORF">SAMN05421872_105107</name>
</gene>
<dbReference type="RefSeq" id="WP_139175478.1">
    <property type="nucleotide sequence ID" value="NZ_FMZM01000005.1"/>
</dbReference>
<accession>A0A1G6R0V8</accession>
<dbReference type="EMBL" id="FMZM01000005">
    <property type="protein sequence ID" value="SDC98188.1"/>
    <property type="molecule type" value="Genomic_DNA"/>
</dbReference>
<evidence type="ECO:0000313" key="2">
    <source>
        <dbReference type="Proteomes" id="UP000199034"/>
    </source>
</evidence>
<evidence type="ECO:0000313" key="1">
    <source>
        <dbReference type="EMBL" id="SDC98188.1"/>
    </source>
</evidence>
<keyword evidence="2" id="KW-1185">Reference proteome</keyword>
<sequence length="167" mass="17685">MTDLRGLAVGSVVAQRGVLPEAVEVVRERQHGDMAAVAYLARRRSDGSSFRGFAGLRRREDGIWRSSGGWSSGAPDGVGPEALWAAWGGWGSGQRGTPDVGVRGGWVADPTAALVRLTDPSGRVVEDRVEAGVAILIWDQGLATREAVVELVDADGAVLRRALLERS</sequence>
<reference evidence="1 2" key="1">
    <citation type="submission" date="2016-10" db="EMBL/GenBank/DDBJ databases">
        <authorList>
            <person name="de Groot N.N."/>
        </authorList>
    </citation>
    <scope>NUCLEOTIDE SEQUENCE [LARGE SCALE GENOMIC DNA]</scope>
    <source>
        <strain evidence="1 2">CGMCC 4.6858</strain>
    </source>
</reference>
<organism evidence="1 2">
    <name type="scientific">Nocardioides lianchengensis</name>
    <dbReference type="NCBI Taxonomy" id="1045774"/>
    <lineage>
        <taxon>Bacteria</taxon>
        <taxon>Bacillati</taxon>
        <taxon>Actinomycetota</taxon>
        <taxon>Actinomycetes</taxon>
        <taxon>Propionibacteriales</taxon>
        <taxon>Nocardioidaceae</taxon>
        <taxon>Nocardioides</taxon>
    </lineage>
</organism>
<dbReference type="Proteomes" id="UP000199034">
    <property type="component" value="Unassembled WGS sequence"/>
</dbReference>
<protein>
    <submittedName>
        <fullName evidence="1">Uncharacterized protein</fullName>
    </submittedName>
</protein>
<name>A0A1G6R0V8_9ACTN</name>
<dbReference type="AlphaFoldDB" id="A0A1G6R0V8"/>